<gene>
    <name evidence="2" type="ORF">P0Y65_17230</name>
</gene>
<evidence type="ECO:0000313" key="3">
    <source>
        <dbReference type="Proteomes" id="UP001217476"/>
    </source>
</evidence>
<dbReference type="Proteomes" id="UP001217476">
    <property type="component" value="Chromosome"/>
</dbReference>
<dbReference type="AlphaFoldDB" id="A0AAJ5VSB3"/>
<reference evidence="2" key="1">
    <citation type="submission" date="2023-03" db="EMBL/GenBank/DDBJ databases">
        <title>Andean soil-derived lignocellulolytic bacterial consortium as a source of novel taxa and putative plastic-active enzymes.</title>
        <authorList>
            <person name="Diaz-Garcia L."/>
            <person name="Chuvochina M."/>
            <person name="Feuerriegel G."/>
            <person name="Bunk B."/>
            <person name="Sproer C."/>
            <person name="Streit W.R."/>
            <person name="Rodriguez L.M."/>
            <person name="Overmann J."/>
            <person name="Jimenez D.J."/>
        </authorList>
    </citation>
    <scope>NUCLEOTIDE SEQUENCE</scope>
    <source>
        <strain evidence="2">MAG 4196</strain>
    </source>
</reference>
<feature type="compositionally biased region" description="Basic and acidic residues" evidence="1">
    <location>
        <begin position="1"/>
        <end position="10"/>
    </location>
</feature>
<organism evidence="2 3">
    <name type="scientific">Candidatus Devosia phytovorans</name>
    <dbReference type="NCBI Taxonomy" id="3121372"/>
    <lineage>
        <taxon>Bacteria</taxon>
        <taxon>Pseudomonadati</taxon>
        <taxon>Pseudomonadota</taxon>
        <taxon>Alphaproteobacteria</taxon>
        <taxon>Hyphomicrobiales</taxon>
        <taxon>Devosiaceae</taxon>
        <taxon>Devosia</taxon>
    </lineage>
</organism>
<sequence>MDDFEKRVGDDIPEATAEDFARARPITDFPELLEALDNGRARGQRGPQKSEVKDRIGLRLDHHIVEHFRATGPGWQSRINDVLDDYVKKNS</sequence>
<dbReference type="InterPro" id="IPR025528">
    <property type="entry name" value="BrnA_antitoxin"/>
</dbReference>
<accession>A0AAJ5VSB3</accession>
<feature type="region of interest" description="Disordered" evidence="1">
    <location>
        <begin position="1"/>
        <end position="23"/>
    </location>
</feature>
<evidence type="ECO:0000313" key="2">
    <source>
        <dbReference type="EMBL" id="WEK03913.1"/>
    </source>
</evidence>
<dbReference type="Pfam" id="PF14384">
    <property type="entry name" value="BrnA_antitoxin"/>
    <property type="match status" value="1"/>
</dbReference>
<evidence type="ECO:0000256" key="1">
    <source>
        <dbReference type="SAM" id="MobiDB-lite"/>
    </source>
</evidence>
<proteinExistence type="predicted"/>
<name>A0AAJ5VSB3_9HYPH</name>
<dbReference type="EMBL" id="CP119312">
    <property type="protein sequence ID" value="WEK03913.1"/>
    <property type="molecule type" value="Genomic_DNA"/>
</dbReference>
<protein>
    <submittedName>
        <fullName evidence="2">BrnA antitoxin family protein</fullName>
    </submittedName>
</protein>